<evidence type="ECO:0000256" key="7">
    <source>
        <dbReference type="SAM" id="MobiDB-lite"/>
    </source>
</evidence>
<feature type="domain" description="Amine oxidase" evidence="8">
    <location>
        <begin position="88"/>
        <end position="532"/>
    </location>
</feature>
<feature type="compositionally biased region" description="Low complexity" evidence="7">
    <location>
        <begin position="43"/>
        <end position="52"/>
    </location>
</feature>
<dbReference type="PANTHER" id="PTHR10742">
    <property type="entry name" value="FLAVIN MONOAMINE OXIDASE"/>
    <property type="match status" value="1"/>
</dbReference>
<dbReference type="OrthoDB" id="337830at2"/>
<dbReference type="GO" id="GO:0050361">
    <property type="term" value="F:tryptophan 2-monooxygenase activity"/>
    <property type="evidence" value="ECO:0007669"/>
    <property type="project" value="UniProtKB-EC"/>
</dbReference>
<organism evidence="9 10">
    <name type="scientific">Woeseia oceani</name>
    <dbReference type="NCBI Taxonomy" id="1548547"/>
    <lineage>
        <taxon>Bacteria</taxon>
        <taxon>Pseudomonadati</taxon>
        <taxon>Pseudomonadota</taxon>
        <taxon>Gammaproteobacteria</taxon>
        <taxon>Woeseiales</taxon>
        <taxon>Woeseiaceae</taxon>
        <taxon>Woeseia</taxon>
    </lineage>
</organism>
<evidence type="ECO:0000256" key="1">
    <source>
        <dbReference type="ARBA" id="ARBA00004814"/>
    </source>
</evidence>
<dbReference type="InterPro" id="IPR036188">
    <property type="entry name" value="FAD/NAD-bd_sf"/>
</dbReference>
<evidence type="ECO:0000256" key="3">
    <source>
        <dbReference type="ARBA" id="ARBA00012535"/>
    </source>
</evidence>
<evidence type="ECO:0000256" key="4">
    <source>
        <dbReference type="ARBA" id="ARBA00017871"/>
    </source>
</evidence>
<dbReference type="STRING" id="1548547.BA177_16820"/>
<evidence type="ECO:0000313" key="9">
    <source>
        <dbReference type="EMBL" id="ANO52625.1"/>
    </source>
</evidence>
<dbReference type="Gene3D" id="3.50.50.60">
    <property type="entry name" value="FAD/NAD(P)-binding domain"/>
    <property type="match status" value="1"/>
</dbReference>
<dbReference type="Pfam" id="PF01593">
    <property type="entry name" value="Amino_oxidase"/>
    <property type="match status" value="1"/>
</dbReference>
<dbReference type="EMBL" id="CP016268">
    <property type="protein sequence ID" value="ANO52625.1"/>
    <property type="molecule type" value="Genomic_DNA"/>
</dbReference>
<dbReference type="KEGG" id="woc:BA177_16820"/>
<dbReference type="Gene3D" id="1.20.1440.240">
    <property type="match status" value="1"/>
</dbReference>
<dbReference type="InterPro" id="IPR006311">
    <property type="entry name" value="TAT_signal"/>
</dbReference>
<evidence type="ECO:0000256" key="5">
    <source>
        <dbReference type="ARBA" id="ARBA00023070"/>
    </source>
</evidence>
<comment type="similarity">
    <text evidence="2">Belongs to the tryptophan 2-monooxygenase family.</text>
</comment>
<keyword evidence="5" id="KW-0073">Auxin biosynthesis</keyword>
<protein>
    <recommendedName>
        <fullName evidence="4">Tryptophan 2-monooxygenase</fullName>
        <ecNumber evidence="3">1.13.12.3</ecNumber>
    </recommendedName>
</protein>
<evidence type="ECO:0000259" key="8">
    <source>
        <dbReference type="Pfam" id="PF01593"/>
    </source>
</evidence>
<evidence type="ECO:0000256" key="6">
    <source>
        <dbReference type="ARBA" id="ARBA00047321"/>
    </source>
</evidence>
<gene>
    <name evidence="9" type="ORF">BA177_16820</name>
</gene>
<dbReference type="PANTHER" id="PTHR10742:SF410">
    <property type="entry name" value="LYSINE-SPECIFIC HISTONE DEMETHYLASE 2"/>
    <property type="match status" value="1"/>
</dbReference>
<dbReference type="Proteomes" id="UP000092695">
    <property type="component" value="Chromosome"/>
</dbReference>
<dbReference type="PROSITE" id="PS51318">
    <property type="entry name" value="TAT"/>
    <property type="match status" value="1"/>
</dbReference>
<dbReference type="RefSeq" id="WP_068618132.1">
    <property type="nucleotide sequence ID" value="NZ_CP016268.1"/>
</dbReference>
<dbReference type="AlphaFoldDB" id="A0A193LJB3"/>
<dbReference type="SUPFAM" id="SSF51905">
    <property type="entry name" value="FAD/NAD(P)-binding domain"/>
    <property type="match status" value="1"/>
</dbReference>
<evidence type="ECO:0000313" key="10">
    <source>
        <dbReference type="Proteomes" id="UP000092695"/>
    </source>
</evidence>
<dbReference type="InterPro" id="IPR002937">
    <property type="entry name" value="Amino_oxidase"/>
</dbReference>
<dbReference type="EC" id="1.13.12.3" evidence="3"/>
<keyword evidence="10" id="KW-1185">Reference proteome</keyword>
<accession>A0A193LJB3</accession>
<sequence>MNASRAGLSRRDFLSGIGRTVGGSAMLRVMAAMGISGMAGCGSSSASSAATPSTPPATPGSGIRGPRPGDWPPNIGVGTSVVILGAGIAGMTTALEMTRLGYSCTILEGTARAGGRNRTIRGGDLAVETDSTQQCQFDVAPELYFNAGPARIPHHHEFLLGYCREFGVALEPFINDNRAALLHSPAAFNGQPQVARRVITDSRGHIAELLATAINQNALDQQLSTTDRANVLAMLREFGDLSAGDTYNGSSRAGFPGQENTGSRDRGQLLAPLPLQDLVQDTFWQLRTSFPDGLEQQASLLQPVGGMDRIALAFEAQVQQSIVYQATVDQIRKTANGARVVYRDAGGSSRTLESDYCVCTIPATVLRDIPHDFSAAHSSAISNFVYTPAAKLAFQSRRFWEQDHNIYGGISWTTQDITQLWYPNNNMGSESGVLIGAYMFGGAAGSQFSALTPQQRIDTVLAQGSAVHPELAGEAARGISVAWNKVPFQRGAWGISNPGVLLNGDDRLFLAGEHLSMLQGWQEGAILSAYNAIDGIVSRDTA</sequence>
<comment type="catalytic activity">
    <reaction evidence="6">
        <text>L-tryptophan + O2 = indole-3-acetamide + CO2 + H2O</text>
        <dbReference type="Rhea" id="RHEA:16165"/>
        <dbReference type="ChEBI" id="CHEBI:15377"/>
        <dbReference type="ChEBI" id="CHEBI:15379"/>
        <dbReference type="ChEBI" id="CHEBI:16031"/>
        <dbReference type="ChEBI" id="CHEBI:16526"/>
        <dbReference type="ChEBI" id="CHEBI:57912"/>
        <dbReference type="EC" id="1.13.12.3"/>
    </reaction>
</comment>
<dbReference type="InterPro" id="IPR050281">
    <property type="entry name" value="Flavin_monoamine_oxidase"/>
</dbReference>
<dbReference type="GO" id="GO:0009851">
    <property type="term" value="P:auxin biosynthetic process"/>
    <property type="evidence" value="ECO:0007669"/>
    <property type="project" value="UniProtKB-KW"/>
</dbReference>
<comment type="pathway">
    <text evidence="1">Plant hormone metabolism; auxin biosynthesis.</text>
</comment>
<name>A0A193LJB3_9GAMM</name>
<proteinExistence type="inferred from homology"/>
<evidence type="ECO:0000256" key="2">
    <source>
        <dbReference type="ARBA" id="ARBA00005833"/>
    </source>
</evidence>
<dbReference type="SUPFAM" id="SSF54373">
    <property type="entry name" value="FAD-linked reductases, C-terminal domain"/>
    <property type="match status" value="1"/>
</dbReference>
<dbReference type="Gene3D" id="3.90.660.10">
    <property type="match status" value="1"/>
</dbReference>
<feature type="region of interest" description="Disordered" evidence="7">
    <location>
        <begin position="43"/>
        <end position="71"/>
    </location>
</feature>
<reference evidence="9 10" key="1">
    <citation type="submission" date="2016-06" db="EMBL/GenBank/DDBJ databases">
        <title>Complete genome sequence of a deep-branching marine Gamma Proteobacterium Woeseia oceani type strain XK5.</title>
        <authorList>
            <person name="Mu D."/>
            <person name="Du Z."/>
        </authorList>
    </citation>
    <scope>NUCLEOTIDE SEQUENCE [LARGE SCALE GENOMIC DNA]</scope>
    <source>
        <strain evidence="9 10">XK5</strain>
    </source>
</reference>